<gene>
    <name evidence="1" type="ORF">UABAM_02960</name>
</gene>
<sequence>MSSIKTKTLYTFLLFISFFAVCCCSFLGAKYKSHYDVAHYIKSQEIRYLGVQISLRNIVIFSYEWEDKKRYSINYYHWHFIPWGKIIHESTPD</sequence>
<dbReference type="KEGG" id="uam:UABAM_02960"/>
<evidence type="ECO:0000313" key="1">
    <source>
        <dbReference type="EMBL" id="BBM84599.1"/>
    </source>
</evidence>
<proteinExistence type="predicted"/>
<protein>
    <submittedName>
        <fullName evidence="1">Uncharacterized protein</fullName>
    </submittedName>
</protein>
<dbReference type="EMBL" id="AP019860">
    <property type="protein sequence ID" value="BBM84599.1"/>
    <property type="molecule type" value="Genomic_DNA"/>
</dbReference>
<dbReference type="Proteomes" id="UP000326354">
    <property type="component" value="Chromosome"/>
</dbReference>
<name>A0A5S9IMI1_UABAM</name>
<organism evidence="1 2">
    <name type="scientific">Uabimicrobium amorphum</name>
    <dbReference type="NCBI Taxonomy" id="2596890"/>
    <lineage>
        <taxon>Bacteria</taxon>
        <taxon>Pseudomonadati</taxon>
        <taxon>Planctomycetota</taxon>
        <taxon>Candidatus Uabimicrobiia</taxon>
        <taxon>Candidatus Uabimicrobiales</taxon>
        <taxon>Candidatus Uabimicrobiaceae</taxon>
        <taxon>Candidatus Uabimicrobium</taxon>
    </lineage>
</organism>
<keyword evidence="2" id="KW-1185">Reference proteome</keyword>
<dbReference type="AlphaFoldDB" id="A0A5S9IMI1"/>
<reference evidence="1 2" key="1">
    <citation type="submission" date="2019-08" db="EMBL/GenBank/DDBJ databases">
        <title>Complete genome sequence of Candidatus Uab amorphum.</title>
        <authorList>
            <person name="Shiratori T."/>
            <person name="Suzuki S."/>
            <person name="Kakizawa Y."/>
            <person name="Ishida K."/>
        </authorList>
    </citation>
    <scope>NUCLEOTIDE SEQUENCE [LARGE SCALE GENOMIC DNA]</scope>
    <source>
        <strain evidence="1 2">SRT547</strain>
    </source>
</reference>
<accession>A0A5S9IMI1</accession>
<dbReference type="RefSeq" id="WP_151968743.1">
    <property type="nucleotide sequence ID" value="NZ_AP019860.1"/>
</dbReference>
<evidence type="ECO:0000313" key="2">
    <source>
        <dbReference type="Proteomes" id="UP000326354"/>
    </source>
</evidence>